<reference evidence="12" key="1">
    <citation type="submission" date="2022-02" db="EMBL/GenBank/DDBJ databases">
        <title>Atlantic sturgeon de novo genome assembly.</title>
        <authorList>
            <person name="Stock M."/>
            <person name="Klopp C."/>
            <person name="Guiguen Y."/>
            <person name="Cabau C."/>
            <person name="Parinello H."/>
            <person name="Santidrian Yebra-Pimentel E."/>
            <person name="Kuhl H."/>
            <person name="Dirks R.P."/>
            <person name="Guessner J."/>
            <person name="Wuertz S."/>
            <person name="Du K."/>
            <person name="Schartl M."/>
        </authorList>
    </citation>
    <scope>NUCLEOTIDE SEQUENCE</scope>
    <source>
        <strain evidence="12">STURGEONOMICS-FGT-2020</strain>
        <tissue evidence="12">Whole blood</tissue>
    </source>
</reference>
<dbReference type="AlphaFoldDB" id="A0AAD8CZZ9"/>
<dbReference type="GO" id="GO:0045277">
    <property type="term" value="C:respiratory chain complex IV"/>
    <property type="evidence" value="ECO:0007669"/>
    <property type="project" value="InterPro"/>
</dbReference>
<dbReference type="Proteomes" id="UP001230051">
    <property type="component" value="Unassembled WGS sequence"/>
</dbReference>
<feature type="region of interest" description="Disordered" evidence="10">
    <location>
        <begin position="67"/>
        <end position="87"/>
    </location>
</feature>
<protein>
    <submittedName>
        <fullName evidence="12">Cytochrome c oxidase subunit 8B, mitochondrial</fullName>
    </submittedName>
</protein>
<name>A0AAD8CZZ9_ACIOX</name>
<evidence type="ECO:0000256" key="2">
    <source>
        <dbReference type="ARBA" id="ARBA00004673"/>
    </source>
</evidence>
<feature type="transmembrane region" description="Helical" evidence="11">
    <location>
        <begin position="40"/>
        <end position="58"/>
    </location>
</feature>
<keyword evidence="13" id="KW-1185">Reference proteome</keyword>
<dbReference type="InterPro" id="IPR003205">
    <property type="entry name" value="Cyt_c_oxidase_su8"/>
</dbReference>
<evidence type="ECO:0000256" key="5">
    <source>
        <dbReference type="ARBA" id="ARBA00022792"/>
    </source>
</evidence>
<comment type="similarity">
    <text evidence="3">Belongs to the cytochrome c oxidase VIII family.</text>
</comment>
<evidence type="ECO:0000256" key="8">
    <source>
        <dbReference type="ARBA" id="ARBA00023128"/>
    </source>
</evidence>
<sequence length="102" mass="11514">MSGFSRTFRLLNASLRQQIIPKASITARPAKYVISPAQQAFAMGTMFVTILLPTGWVLSHLEDYKRRPSATQSDRDSAFPKPKASPPRRECICFVLSIPFYH</sequence>
<comment type="caution">
    <text evidence="12">The sequence shown here is derived from an EMBL/GenBank/DDBJ whole genome shotgun (WGS) entry which is preliminary data.</text>
</comment>
<dbReference type="EMBL" id="JAGXEW010000021">
    <property type="protein sequence ID" value="KAK1159836.1"/>
    <property type="molecule type" value="Genomic_DNA"/>
</dbReference>
<evidence type="ECO:0000256" key="1">
    <source>
        <dbReference type="ARBA" id="ARBA00004434"/>
    </source>
</evidence>
<accession>A0AAD8CZZ9</accession>
<keyword evidence="5" id="KW-0999">Mitochondrion inner membrane</keyword>
<organism evidence="12 13">
    <name type="scientific">Acipenser oxyrinchus oxyrinchus</name>
    <dbReference type="NCBI Taxonomy" id="40147"/>
    <lineage>
        <taxon>Eukaryota</taxon>
        <taxon>Metazoa</taxon>
        <taxon>Chordata</taxon>
        <taxon>Craniata</taxon>
        <taxon>Vertebrata</taxon>
        <taxon>Euteleostomi</taxon>
        <taxon>Actinopterygii</taxon>
        <taxon>Chondrostei</taxon>
        <taxon>Acipenseriformes</taxon>
        <taxon>Acipenseridae</taxon>
        <taxon>Acipenser</taxon>
    </lineage>
</organism>
<evidence type="ECO:0000256" key="4">
    <source>
        <dbReference type="ARBA" id="ARBA00022692"/>
    </source>
</evidence>
<evidence type="ECO:0000256" key="6">
    <source>
        <dbReference type="ARBA" id="ARBA00022946"/>
    </source>
</evidence>
<comment type="pathway">
    <text evidence="2">Energy metabolism; oxidative phosphorylation.</text>
</comment>
<dbReference type="FunFam" id="4.10.81.10:FF:000001">
    <property type="entry name" value="Cytochrome c oxidase subunit 8B, mitochondrial"/>
    <property type="match status" value="1"/>
</dbReference>
<dbReference type="PANTHER" id="PTHR16717:SF6">
    <property type="entry name" value="CYTOCHROME C OXIDASE SUBUNIT 8B"/>
    <property type="match status" value="1"/>
</dbReference>
<dbReference type="SUPFAM" id="SSF81431">
    <property type="entry name" value="Mitochondrial cytochrome c oxidase subunit VIIIb (aka IX)"/>
    <property type="match status" value="1"/>
</dbReference>
<dbReference type="InterPro" id="IPR036548">
    <property type="entry name" value="Cyt_c_oxidase_su8_sf"/>
</dbReference>
<comment type="subcellular location">
    <subcellularLocation>
        <location evidence="1">Mitochondrion inner membrane</location>
        <topology evidence="1">Single-pass membrane protein</topology>
    </subcellularLocation>
</comment>
<dbReference type="PANTHER" id="PTHR16717">
    <property type="entry name" value="CYTOCHROME C OXIDASE POLYPEPTIDE VIII"/>
    <property type="match status" value="1"/>
</dbReference>
<keyword evidence="7 11" id="KW-1133">Transmembrane helix</keyword>
<keyword evidence="8" id="KW-0496">Mitochondrion</keyword>
<evidence type="ECO:0000256" key="10">
    <source>
        <dbReference type="SAM" id="MobiDB-lite"/>
    </source>
</evidence>
<dbReference type="CDD" id="cd00930">
    <property type="entry name" value="Cyt_c_Oxidase_VIII"/>
    <property type="match status" value="1"/>
</dbReference>
<dbReference type="GO" id="GO:0006123">
    <property type="term" value="P:mitochondrial electron transport, cytochrome c to oxygen"/>
    <property type="evidence" value="ECO:0007669"/>
    <property type="project" value="InterPro"/>
</dbReference>
<keyword evidence="6" id="KW-0809">Transit peptide</keyword>
<dbReference type="Gene3D" id="4.10.81.10">
    <property type="entry name" value="Cytochrome c oxidase, subunit 8"/>
    <property type="match status" value="1"/>
</dbReference>
<dbReference type="Pfam" id="PF02285">
    <property type="entry name" value="COX8"/>
    <property type="match status" value="1"/>
</dbReference>
<evidence type="ECO:0000313" key="12">
    <source>
        <dbReference type="EMBL" id="KAK1159836.1"/>
    </source>
</evidence>
<evidence type="ECO:0000256" key="3">
    <source>
        <dbReference type="ARBA" id="ARBA00010117"/>
    </source>
</evidence>
<keyword evidence="4 11" id="KW-0812">Transmembrane</keyword>
<keyword evidence="9 11" id="KW-0472">Membrane</keyword>
<evidence type="ECO:0000313" key="13">
    <source>
        <dbReference type="Proteomes" id="UP001230051"/>
    </source>
</evidence>
<proteinExistence type="inferred from homology"/>
<evidence type="ECO:0000256" key="11">
    <source>
        <dbReference type="SAM" id="Phobius"/>
    </source>
</evidence>
<evidence type="ECO:0000256" key="9">
    <source>
        <dbReference type="ARBA" id="ARBA00023136"/>
    </source>
</evidence>
<dbReference type="GO" id="GO:0005743">
    <property type="term" value="C:mitochondrial inner membrane"/>
    <property type="evidence" value="ECO:0007669"/>
    <property type="project" value="UniProtKB-SubCell"/>
</dbReference>
<evidence type="ECO:0000256" key="7">
    <source>
        <dbReference type="ARBA" id="ARBA00022989"/>
    </source>
</evidence>
<gene>
    <name evidence="12" type="primary">COX8B</name>
    <name evidence="12" type="ORF">AOXY_G21265</name>
</gene>